<keyword evidence="14" id="KW-0812">Transmembrane</keyword>
<dbReference type="GO" id="GO:0004674">
    <property type="term" value="F:protein serine/threonine kinase activity"/>
    <property type="evidence" value="ECO:0000318"/>
    <property type="project" value="GO_Central"/>
</dbReference>
<dbReference type="InterPro" id="IPR001245">
    <property type="entry name" value="Ser-Thr/Tyr_kinase_cat_dom"/>
</dbReference>
<dbReference type="eggNOG" id="ENOG502QWDY">
    <property type="taxonomic scope" value="Eukaryota"/>
</dbReference>
<evidence type="ECO:0000313" key="17">
    <source>
        <dbReference type="EMBL" id="AET02511.2"/>
    </source>
</evidence>
<dbReference type="FunFam" id="1.10.510.10:FF:001023">
    <property type="entry name" value="Os07g0541700 protein"/>
    <property type="match status" value="1"/>
</dbReference>
<evidence type="ECO:0000259" key="16">
    <source>
        <dbReference type="PROSITE" id="PS51473"/>
    </source>
</evidence>
<accession>G7LIF4</accession>
<dbReference type="GO" id="GO:0007165">
    <property type="term" value="P:signal transduction"/>
    <property type="evidence" value="ECO:0000318"/>
    <property type="project" value="GO_Central"/>
</dbReference>
<dbReference type="PANTHER" id="PTHR27002">
    <property type="entry name" value="RECEPTOR-LIKE SERINE/THREONINE-PROTEIN KINASE SD1-8"/>
    <property type="match status" value="1"/>
</dbReference>
<dbReference type="EnsemblPlants" id="AET02511">
    <property type="protein sequence ID" value="AET02511"/>
    <property type="gene ID" value="MTR_8g041670"/>
</dbReference>
<dbReference type="PANTHER" id="PTHR27002:SF518">
    <property type="entry name" value="PROTEIN KINASE DOMAIN"/>
    <property type="match status" value="1"/>
</dbReference>
<dbReference type="HOGENOM" id="CLU_000288_35_8_1"/>
<comment type="catalytic activity">
    <reaction evidence="11">
        <text>L-threonyl-[protein] + ATP = O-phospho-L-threonyl-[protein] + ADP + H(+)</text>
        <dbReference type="Rhea" id="RHEA:46608"/>
        <dbReference type="Rhea" id="RHEA-COMP:11060"/>
        <dbReference type="Rhea" id="RHEA-COMP:11605"/>
        <dbReference type="ChEBI" id="CHEBI:15378"/>
        <dbReference type="ChEBI" id="CHEBI:30013"/>
        <dbReference type="ChEBI" id="CHEBI:30616"/>
        <dbReference type="ChEBI" id="CHEBI:61977"/>
        <dbReference type="ChEBI" id="CHEBI:456216"/>
        <dbReference type="EC" id="2.7.11.1"/>
    </reaction>
</comment>
<feature type="transmembrane region" description="Helical" evidence="14">
    <location>
        <begin position="79"/>
        <end position="100"/>
    </location>
</feature>
<dbReference type="EC" id="2.7.11.1" evidence="1"/>
<keyword evidence="2" id="KW-0723">Serine/threonine-protein kinase</keyword>
<evidence type="ECO:0000259" key="15">
    <source>
        <dbReference type="PROSITE" id="PS50011"/>
    </source>
</evidence>
<feature type="region of interest" description="Disordered" evidence="13">
    <location>
        <begin position="431"/>
        <end position="456"/>
    </location>
</feature>
<dbReference type="Proteomes" id="UP000002051">
    <property type="component" value="Chromosome 8"/>
</dbReference>
<evidence type="ECO:0000256" key="13">
    <source>
        <dbReference type="SAM" id="MobiDB-lite"/>
    </source>
</evidence>
<keyword evidence="4" id="KW-0732">Signal</keyword>
<dbReference type="GO" id="GO:0005886">
    <property type="term" value="C:plasma membrane"/>
    <property type="evidence" value="ECO:0000318"/>
    <property type="project" value="GO_Central"/>
</dbReference>
<accession>A0A0C3XZR9</accession>
<sequence length="456" mass="51239">MDFCSVLKTLTDGCRQCLEIVSDLVPRCCGTKVAWEVVVPSCGIKFDDQKFLQLNDQPGSSFQATHEDASNNKTLIITIVRVLVAVAILCCSSLIGGLMLRNTTTIDFHDHIHREDTLNGDLPTIPFTVIQHATNYFSESSKLGEGGFGPVYKGTLADGTEIAVKRLAETSDQGAEEFKNEVIFIAKLKHRNLVKLLGCCIEESEKILVYDYKPNSSLDFHLFILSMESRGLLYLHQDSRLRVIHRDLKACNVLLDDEMNPKISDFGLARKFEKGQSQTETKRVMGTYGYMAPEYAMAGLFSVKSDVFSFGVLLLEIVYGKRNSGFFLLDHRESLLLHMSFLDHIFHQQIRKSSTWKLWCERKSLEIIDPIHKESYIESEVLRCIHNGLLCIQEDAADRPTMSTVVLMLGSDTMPLPKPMKAAFSVGRMSNLEDSNSKSSKDNYVDEVPISSVSPR</sequence>
<evidence type="ECO:0000256" key="14">
    <source>
        <dbReference type="SAM" id="Phobius"/>
    </source>
</evidence>
<evidence type="ECO:0000313" key="18">
    <source>
        <dbReference type="EnsemblPlants" id="AET02511"/>
    </source>
</evidence>
<keyword evidence="5" id="KW-0547">Nucleotide-binding</keyword>
<evidence type="ECO:0000256" key="10">
    <source>
        <dbReference type="ARBA" id="ARBA00023180"/>
    </source>
</evidence>
<dbReference type="Gene3D" id="3.30.200.20">
    <property type="entry name" value="Phosphorylase Kinase, domain 1"/>
    <property type="match status" value="1"/>
</dbReference>
<dbReference type="GO" id="GO:0005524">
    <property type="term" value="F:ATP binding"/>
    <property type="evidence" value="ECO:0007669"/>
    <property type="project" value="UniProtKB-KW"/>
</dbReference>
<keyword evidence="6 17" id="KW-0418">Kinase</keyword>
<keyword evidence="7" id="KW-0067">ATP-binding</keyword>
<evidence type="ECO:0000256" key="4">
    <source>
        <dbReference type="ARBA" id="ARBA00022729"/>
    </source>
</evidence>
<evidence type="ECO:0000256" key="11">
    <source>
        <dbReference type="ARBA" id="ARBA00047899"/>
    </source>
</evidence>
<feature type="domain" description="Protein kinase" evidence="15">
    <location>
        <begin position="137"/>
        <end position="414"/>
    </location>
</feature>
<evidence type="ECO:0000256" key="9">
    <source>
        <dbReference type="ARBA" id="ARBA00023170"/>
    </source>
</evidence>
<keyword evidence="10" id="KW-0325">Glycoprotein</keyword>
<keyword evidence="3" id="KW-0808">Transferase</keyword>
<dbReference type="Gene3D" id="1.10.510.10">
    <property type="entry name" value="Transferase(Phosphotransferase) domain 1"/>
    <property type="match status" value="1"/>
</dbReference>
<dbReference type="PROSITE" id="PS51473">
    <property type="entry name" value="GNK2"/>
    <property type="match status" value="1"/>
</dbReference>
<dbReference type="Pfam" id="PF07714">
    <property type="entry name" value="PK_Tyr_Ser-Thr"/>
    <property type="match status" value="1"/>
</dbReference>
<evidence type="ECO:0000256" key="3">
    <source>
        <dbReference type="ARBA" id="ARBA00022679"/>
    </source>
</evidence>
<dbReference type="PaxDb" id="3880-AET02511"/>
<dbReference type="ExpressionAtlas" id="G7LIF4">
    <property type="expression patterns" value="differential"/>
</dbReference>
<evidence type="ECO:0000256" key="6">
    <source>
        <dbReference type="ARBA" id="ARBA00022777"/>
    </source>
</evidence>
<dbReference type="AlphaFoldDB" id="G7LIF4"/>
<evidence type="ECO:0000256" key="7">
    <source>
        <dbReference type="ARBA" id="ARBA00022840"/>
    </source>
</evidence>
<feature type="domain" description="Gnk2-homologous" evidence="16">
    <location>
        <begin position="1"/>
        <end position="51"/>
    </location>
</feature>
<evidence type="ECO:0000256" key="8">
    <source>
        <dbReference type="ARBA" id="ARBA00023157"/>
    </source>
</evidence>
<keyword evidence="9 17" id="KW-0675">Receptor</keyword>
<evidence type="ECO:0000256" key="1">
    <source>
        <dbReference type="ARBA" id="ARBA00012513"/>
    </source>
</evidence>
<dbReference type="GO" id="GO:0006955">
    <property type="term" value="P:immune response"/>
    <property type="evidence" value="ECO:0000318"/>
    <property type="project" value="GO_Central"/>
</dbReference>
<dbReference type="PROSITE" id="PS00108">
    <property type="entry name" value="PROTEIN_KINASE_ST"/>
    <property type="match status" value="1"/>
</dbReference>
<dbReference type="EMBL" id="CM001224">
    <property type="protein sequence ID" value="AET02511.2"/>
    <property type="molecule type" value="Genomic_DNA"/>
</dbReference>
<dbReference type="InterPro" id="IPR008271">
    <property type="entry name" value="Ser/Thr_kinase_AS"/>
</dbReference>
<reference evidence="17 19" key="2">
    <citation type="journal article" date="2014" name="BMC Genomics">
        <title>An improved genome release (version Mt4.0) for the model legume Medicago truncatula.</title>
        <authorList>
            <person name="Tang H."/>
            <person name="Krishnakumar V."/>
            <person name="Bidwell S."/>
            <person name="Rosen B."/>
            <person name="Chan A."/>
            <person name="Zhou S."/>
            <person name="Gentzbittel L."/>
            <person name="Childs K.L."/>
            <person name="Yandell M."/>
            <person name="Gundlach H."/>
            <person name="Mayer K.F."/>
            <person name="Schwartz D.C."/>
            <person name="Town C.D."/>
        </authorList>
    </citation>
    <scope>GENOME REANNOTATION</scope>
    <source>
        <strain evidence="18 19">cv. Jemalong A17</strain>
    </source>
</reference>
<evidence type="ECO:0000256" key="2">
    <source>
        <dbReference type="ARBA" id="ARBA00022527"/>
    </source>
</evidence>
<evidence type="ECO:0000313" key="19">
    <source>
        <dbReference type="Proteomes" id="UP000002051"/>
    </source>
</evidence>
<organism evidence="17 19">
    <name type="scientific">Medicago truncatula</name>
    <name type="common">Barrel medic</name>
    <name type="synonym">Medicago tribuloides</name>
    <dbReference type="NCBI Taxonomy" id="3880"/>
    <lineage>
        <taxon>Eukaryota</taxon>
        <taxon>Viridiplantae</taxon>
        <taxon>Streptophyta</taxon>
        <taxon>Embryophyta</taxon>
        <taxon>Tracheophyta</taxon>
        <taxon>Spermatophyta</taxon>
        <taxon>Magnoliopsida</taxon>
        <taxon>eudicotyledons</taxon>
        <taxon>Gunneridae</taxon>
        <taxon>Pentapetalae</taxon>
        <taxon>rosids</taxon>
        <taxon>fabids</taxon>
        <taxon>Fabales</taxon>
        <taxon>Fabaceae</taxon>
        <taxon>Papilionoideae</taxon>
        <taxon>50 kb inversion clade</taxon>
        <taxon>NPAAA clade</taxon>
        <taxon>Hologalegina</taxon>
        <taxon>IRL clade</taxon>
        <taxon>Trifolieae</taxon>
        <taxon>Medicago</taxon>
    </lineage>
</organism>
<protein>
    <recommendedName>
        <fullName evidence="1">non-specific serine/threonine protein kinase</fullName>
        <ecNumber evidence="1">2.7.11.1</ecNumber>
    </recommendedName>
</protein>
<evidence type="ECO:0000256" key="5">
    <source>
        <dbReference type="ARBA" id="ARBA00022741"/>
    </source>
</evidence>
<proteinExistence type="predicted"/>
<comment type="catalytic activity">
    <reaction evidence="12">
        <text>L-seryl-[protein] + ATP = O-phospho-L-seryl-[protein] + ADP + H(+)</text>
        <dbReference type="Rhea" id="RHEA:17989"/>
        <dbReference type="Rhea" id="RHEA-COMP:9863"/>
        <dbReference type="Rhea" id="RHEA-COMP:11604"/>
        <dbReference type="ChEBI" id="CHEBI:15378"/>
        <dbReference type="ChEBI" id="CHEBI:29999"/>
        <dbReference type="ChEBI" id="CHEBI:30616"/>
        <dbReference type="ChEBI" id="CHEBI:83421"/>
        <dbReference type="ChEBI" id="CHEBI:456216"/>
        <dbReference type="EC" id="2.7.11.1"/>
    </reaction>
</comment>
<dbReference type="SMART" id="SM00220">
    <property type="entry name" value="S_TKc"/>
    <property type="match status" value="1"/>
</dbReference>
<keyword evidence="19" id="KW-1185">Reference proteome</keyword>
<reference evidence="17 19" key="1">
    <citation type="journal article" date="2011" name="Nature">
        <title>The Medicago genome provides insight into the evolution of rhizobial symbioses.</title>
        <authorList>
            <person name="Young N.D."/>
            <person name="Debelle F."/>
            <person name="Oldroyd G.E."/>
            <person name="Geurts R."/>
            <person name="Cannon S.B."/>
            <person name="Udvardi M.K."/>
            <person name="Benedito V.A."/>
            <person name="Mayer K.F."/>
            <person name="Gouzy J."/>
            <person name="Schoof H."/>
            <person name="Van de Peer Y."/>
            <person name="Proost S."/>
            <person name="Cook D.R."/>
            <person name="Meyers B.C."/>
            <person name="Spannagl M."/>
            <person name="Cheung F."/>
            <person name="De Mita S."/>
            <person name="Krishnakumar V."/>
            <person name="Gundlach H."/>
            <person name="Zhou S."/>
            <person name="Mudge J."/>
            <person name="Bharti A.K."/>
            <person name="Murray J.D."/>
            <person name="Naoumkina M.A."/>
            <person name="Rosen B."/>
            <person name="Silverstein K.A."/>
            <person name="Tang H."/>
            <person name="Rombauts S."/>
            <person name="Zhao P.X."/>
            <person name="Zhou P."/>
            <person name="Barbe V."/>
            <person name="Bardou P."/>
            <person name="Bechner M."/>
            <person name="Bellec A."/>
            <person name="Berger A."/>
            <person name="Berges H."/>
            <person name="Bidwell S."/>
            <person name="Bisseling T."/>
            <person name="Choisne N."/>
            <person name="Couloux A."/>
            <person name="Denny R."/>
            <person name="Deshpande S."/>
            <person name="Dai X."/>
            <person name="Doyle J.J."/>
            <person name="Dudez A.M."/>
            <person name="Farmer A.D."/>
            <person name="Fouteau S."/>
            <person name="Franken C."/>
            <person name="Gibelin C."/>
            <person name="Gish J."/>
            <person name="Goldstein S."/>
            <person name="Gonzalez A.J."/>
            <person name="Green P.J."/>
            <person name="Hallab A."/>
            <person name="Hartog M."/>
            <person name="Hua A."/>
            <person name="Humphray S.J."/>
            <person name="Jeong D.H."/>
            <person name="Jing Y."/>
            <person name="Jocker A."/>
            <person name="Kenton S.M."/>
            <person name="Kim D.J."/>
            <person name="Klee K."/>
            <person name="Lai H."/>
            <person name="Lang C."/>
            <person name="Lin S."/>
            <person name="Macmil S.L."/>
            <person name="Magdelenat G."/>
            <person name="Matthews L."/>
            <person name="McCorrison J."/>
            <person name="Monaghan E.L."/>
            <person name="Mun J.H."/>
            <person name="Najar F.Z."/>
            <person name="Nicholson C."/>
            <person name="Noirot C."/>
            <person name="O'Bleness M."/>
            <person name="Paule C.R."/>
            <person name="Poulain J."/>
            <person name="Prion F."/>
            <person name="Qin B."/>
            <person name="Qu C."/>
            <person name="Retzel E.F."/>
            <person name="Riddle C."/>
            <person name="Sallet E."/>
            <person name="Samain S."/>
            <person name="Samson N."/>
            <person name="Sanders I."/>
            <person name="Saurat O."/>
            <person name="Scarpelli C."/>
            <person name="Schiex T."/>
            <person name="Segurens B."/>
            <person name="Severin A.J."/>
            <person name="Sherrier D.J."/>
            <person name="Shi R."/>
            <person name="Sims S."/>
            <person name="Singer S.R."/>
            <person name="Sinharoy S."/>
            <person name="Sterck L."/>
            <person name="Viollet A."/>
            <person name="Wang B.B."/>
            <person name="Wang K."/>
            <person name="Wang M."/>
            <person name="Wang X."/>
            <person name="Warfsmann J."/>
            <person name="Weissenbach J."/>
            <person name="White D.D."/>
            <person name="White J.D."/>
            <person name="Wiley G.B."/>
            <person name="Wincker P."/>
            <person name="Xing Y."/>
            <person name="Yang L."/>
            <person name="Yao Z."/>
            <person name="Ying F."/>
            <person name="Zhai J."/>
            <person name="Zhou L."/>
            <person name="Zuber A."/>
            <person name="Denarie J."/>
            <person name="Dixon R.A."/>
            <person name="May G.D."/>
            <person name="Schwartz D.C."/>
            <person name="Rogers J."/>
            <person name="Quetier F."/>
            <person name="Town C.D."/>
            <person name="Roe B.A."/>
        </authorList>
    </citation>
    <scope>NUCLEOTIDE SEQUENCE [LARGE SCALE GENOMIC DNA]</scope>
    <source>
        <strain evidence="17">A17</strain>
        <strain evidence="18 19">cv. Jemalong A17</strain>
    </source>
</reference>
<dbReference type="InterPro" id="IPR011009">
    <property type="entry name" value="Kinase-like_dom_sf"/>
</dbReference>
<dbReference type="PROSITE" id="PS50011">
    <property type="entry name" value="PROTEIN_KINASE_DOM"/>
    <property type="match status" value="1"/>
</dbReference>
<dbReference type="SUPFAM" id="SSF56112">
    <property type="entry name" value="Protein kinase-like (PK-like)"/>
    <property type="match status" value="1"/>
</dbReference>
<dbReference type="FunFam" id="3.30.200.20:FF:000195">
    <property type="entry name" value="G-type lectin S-receptor-like serine/threonine-protein kinase"/>
    <property type="match status" value="1"/>
</dbReference>
<feature type="compositionally biased region" description="Basic and acidic residues" evidence="13">
    <location>
        <begin position="435"/>
        <end position="444"/>
    </location>
</feature>
<evidence type="ECO:0000256" key="12">
    <source>
        <dbReference type="ARBA" id="ARBA00048679"/>
    </source>
</evidence>
<gene>
    <name evidence="17" type="ordered locus">MTR_8g041670</name>
</gene>
<dbReference type="InterPro" id="IPR002902">
    <property type="entry name" value="GNK2"/>
</dbReference>
<dbReference type="InterPro" id="IPR000719">
    <property type="entry name" value="Prot_kinase_dom"/>
</dbReference>
<keyword evidence="8" id="KW-1015">Disulfide bond</keyword>
<keyword evidence="14" id="KW-0472">Membrane</keyword>
<keyword evidence="14" id="KW-1133">Transmembrane helix</keyword>
<reference evidence="18" key="3">
    <citation type="submission" date="2015-04" db="UniProtKB">
        <authorList>
            <consortium name="EnsemblPlants"/>
        </authorList>
    </citation>
    <scope>IDENTIFICATION</scope>
    <source>
        <strain evidence="18">cv. Jemalong A17</strain>
    </source>
</reference>
<name>G7LIF4_MEDTR</name>